<keyword evidence="6 8" id="KW-0472">Membrane</keyword>
<feature type="transmembrane region" description="Helical" evidence="8">
    <location>
        <begin position="125"/>
        <end position="145"/>
    </location>
</feature>
<protein>
    <recommendedName>
        <fullName evidence="8">Protein transport protein SFT2</fullName>
    </recommendedName>
</protein>
<comment type="function">
    <text evidence="8">Nonessential protein required for the fusion of transport vesicles derived from the endocytic pathway with the Golgi complex.</text>
</comment>
<comment type="similarity">
    <text evidence="7 8">Belongs to the SFT2 family.</text>
</comment>
<name>A0A0F7S607_9BASI</name>
<keyword evidence="4 8" id="KW-0653">Protein transport</keyword>
<reference evidence="9" key="1">
    <citation type="submission" date="2014-06" db="EMBL/GenBank/DDBJ databases">
        <authorList>
            <person name="Ju J."/>
            <person name="Zhang J."/>
        </authorList>
    </citation>
    <scope>NUCLEOTIDE SEQUENCE</scope>
    <source>
        <strain evidence="9">SscI8</strain>
    </source>
</reference>
<keyword evidence="8" id="KW-0333">Golgi apparatus</keyword>
<evidence type="ECO:0000313" key="10">
    <source>
        <dbReference type="EMBL" id="CDW98367.1"/>
    </source>
</evidence>
<dbReference type="GO" id="GO:0000139">
    <property type="term" value="C:Golgi membrane"/>
    <property type="evidence" value="ECO:0007669"/>
    <property type="project" value="UniProtKB-SubCell"/>
</dbReference>
<reference evidence="11" key="3">
    <citation type="submission" date="2014-06" db="EMBL/GenBank/DDBJ databases">
        <authorList>
            <person name="Berkman P.J."/>
        </authorList>
    </citation>
    <scope>NUCLEOTIDE SEQUENCE [LARGE SCALE GENOMIC DNA]</scope>
</reference>
<organism evidence="10 11">
    <name type="scientific">Sporisorium scitamineum</name>
    <dbReference type="NCBI Taxonomy" id="49012"/>
    <lineage>
        <taxon>Eukaryota</taxon>
        <taxon>Fungi</taxon>
        <taxon>Dikarya</taxon>
        <taxon>Basidiomycota</taxon>
        <taxon>Ustilaginomycotina</taxon>
        <taxon>Ustilaginomycetes</taxon>
        <taxon>Ustilaginales</taxon>
        <taxon>Ustilaginaceae</taxon>
        <taxon>Sporisorium</taxon>
    </lineage>
</organism>
<dbReference type="AlphaFoldDB" id="A0A0F7S607"/>
<keyword evidence="11" id="KW-1185">Reference proteome</keyword>
<dbReference type="STRING" id="49012.A0A0F7S607"/>
<evidence type="ECO:0000256" key="1">
    <source>
        <dbReference type="ARBA" id="ARBA00004141"/>
    </source>
</evidence>
<dbReference type="EMBL" id="CCFA01003160">
    <property type="protein sequence ID" value="CDW98367.1"/>
    <property type="molecule type" value="Genomic_DNA"/>
</dbReference>
<gene>
    <name evidence="10" type="primary">SSCI53150.1</name>
    <name evidence="9" type="ORF">SPSC_03190</name>
</gene>
<keyword evidence="3 8" id="KW-0812">Transmembrane</keyword>
<reference evidence="10" key="2">
    <citation type="submission" date="2014-06" db="EMBL/GenBank/DDBJ databases">
        <authorList>
            <person name="Berkman J.Paul."/>
        </authorList>
    </citation>
    <scope>NUCLEOTIDE SEQUENCE [LARGE SCALE GENOMIC DNA]</scope>
</reference>
<dbReference type="EMBL" id="LK056665">
    <property type="protein sequence ID" value="CDS82371.1"/>
    <property type="molecule type" value="Genomic_DNA"/>
</dbReference>
<evidence type="ECO:0000256" key="2">
    <source>
        <dbReference type="ARBA" id="ARBA00022448"/>
    </source>
</evidence>
<keyword evidence="2 8" id="KW-0813">Transport</keyword>
<accession>A0A0F7S607</accession>
<evidence type="ECO:0000256" key="8">
    <source>
        <dbReference type="RuleBase" id="RU363111"/>
    </source>
</evidence>
<dbReference type="OrthoDB" id="73614at2759"/>
<dbReference type="GO" id="GO:0016192">
    <property type="term" value="P:vesicle-mediated transport"/>
    <property type="evidence" value="ECO:0007669"/>
    <property type="project" value="InterPro"/>
</dbReference>
<evidence type="ECO:0000256" key="3">
    <source>
        <dbReference type="ARBA" id="ARBA00022692"/>
    </source>
</evidence>
<evidence type="ECO:0000313" key="11">
    <source>
        <dbReference type="Proteomes" id="UP000242770"/>
    </source>
</evidence>
<dbReference type="GO" id="GO:0015031">
    <property type="term" value="P:protein transport"/>
    <property type="evidence" value="ECO:0007669"/>
    <property type="project" value="UniProtKB-KW"/>
</dbReference>
<evidence type="ECO:0000256" key="5">
    <source>
        <dbReference type="ARBA" id="ARBA00022989"/>
    </source>
</evidence>
<evidence type="ECO:0000256" key="4">
    <source>
        <dbReference type="ARBA" id="ARBA00022927"/>
    </source>
</evidence>
<proteinExistence type="inferred from homology"/>
<dbReference type="PANTHER" id="PTHR23137">
    <property type="entry name" value="VESICLE TRANSPORT PROTEIN-RELATED"/>
    <property type="match status" value="1"/>
</dbReference>
<feature type="transmembrane region" description="Helical" evidence="8">
    <location>
        <begin position="90"/>
        <end position="113"/>
    </location>
</feature>
<evidence type="ECO:0000256" key="7">
    <source>
        <dbReference type="ARBA" id="ARBA00025800"/>
    </source>
</evidence>
<dbReference type="Pfam" id="PF04178">
    <property type="entry name" value="Got1"/>
    <property type="match status" value="1"/>
</dbReference>
<keyword evidence="5 8" id="KW-1133">Transmembrane helix</keyword>
<dbReference type="PANTHER" id="PTHR23137:SF6">
    <property type="entry name" value="VESICLE TRANSPORT PROTEIN"/>
    <property type="match status" value="1"/>
</dbReference>
<feature type="transmembrane region" description="Helical" evidence="8">
    <location>
        <begin position="151"/>
        <end position="174"/>
    </location>
</feature>
<dbReference type="Proteomes" id="UP000242770">
    <property type="component" value="Unassembled WGS sequence"/>
</dbReference>
<dbReference type="InterPro" id="IPR011691">
    <property type="entry name" value="Vesicle_transpt_SFT2"/>
</dbReference>
<comment type="subcellular location">
    <subcellularLocation>
        <location evidence="8">Golgi apparatus membrane</location>
        <topology evidence="8">Multi-pass membrane protein</topology>
    </subcellularLocation>
    <subcellularLocation>
        <location evidence="1">Membrane</location>
        <topology evidence="1">Multi-pass membrane protein</topology>
    </subcellularLocation>
</comment>
<evidence type="ECO:0000256" key="6">
    <source>
        <dbReference type="ARBA" id="ARBA00023136"/>
    </source>
</evidence>
<evidence type="ECO:0000313" key="9">
    <source>
        <dbReference type="EMBL" id="CDS82371.1"/>
    </source>
</evidence>
<feature type="transmembrane region" description="Helical" evidence="8">
    <location>
        <begin position="62"/>
        <end position="84"/>
    </location>
</feature>
<dbReference type="InterPro" id="IPR007305">
    <property type="entry name" value="Vesicle_transpt_Got1/SFT2"/>
</dbReference>
<sequence length="193" mass="21081">MSWFGRSEGNASSSGNAFVGTGPSRWINMDTQNIKNFGGELTGENDAFSKTFGIELTRQQRMIGFAACTLGGFVISLLGTVLLVTGSLSIFVVLYAVGVLVALTGTGFLIGFMKQFRQMFKPVRIAFTLVMIAAFIMVWVSVFAIDSTVLAIIFVIVLYVAFLLYSLSYIPWCIDFIKRMVGKLFGAATSFQP</sequence>